<evidence type="ECO:0000256" key="4">
    <source>
        <dbReference type="ARBA" id="ARBA00013566"/>
    </source>
</evidence>
<keyword evidence="5" id="KW-0809">Transit peptide</keyword>
<dbReference type="EMBL" id="CP055901">
    <property type="protein sequence ID" value="QKX59906.1"/>
    <property type="molecule type" value="Genomic_DNA"/>
</dbReference>
<dbReference type="Proteomes" id="UP000509510">
    <property type="component" value="Chromosome IV"/>
</dbReference>
<feature type="region of interest" description="Disordered" evidence="6">
    <location>
        <begin position="100"/>
        <end position="149"/>
    </location>
</feature>
<evidence type="ECO:0000256" key="5">
    <source>
        <dbReference type="ARBA" id="ARBA00022946"/>
    </source>
</evidence>
<dbReference type="AlphaFoldDB" id="A0A7H8R1H6"/>
<feature type="region of interest" description="Disordered" evidence="6">
    <location>
        <begin position="52"/>
        <end position="72"/>
    </location>
</feature>
<dbReference type="OrthoDB" id="4225486at2759"/>
<comment type="subcellular location">
    <subcellularLocation>
        <location evidence="2">Mitochondrion</location>
    </subcellularLocation>
</comment>
<feature type="region of interest" description="Disordered" evidence="6">
    <location>
        <begin position="245"/>
        <end position="284"/>
    </location>
</feature>
<name>A0A7H8R1H6_TALRU</name>
<evidence type="ECO:0000256" key="1">
    <source>
        <dbReference type="ARBA" id="ARBA00003548"/>
    </source>
</evidence>
<evidence type="ECO:0000256" key="2">
    <source>
        <dbReference type="ARBA" id="ARBA00004173"/>
    </source>
</evidence>
<evidence type="ECO:0000256" key="6">
    <source>
        <dbReference type="SAM" id="MobiDB-lite"/>
    </source>
</evidence>
<dbReference type="PANTHER" id="PTHR13475:SF3">
    <property type="entry name" value="NEUGRIN"/>
    <property type="match status" value="1"/>
</dbReference>
<dbReference type="GO" id="GO:0005739">
    <property type="term" value="C:mitochondrion"/>
    <property type="evidence" value="ECO:0007669"/>
    <property type="project" value="UniProtKB-SubCell"/>
</dbReference>
<comment type="similarity">
    <text evidence="3">Belongs to the RRG9 family.</text>
</comment>
<accession>A0A7H8R1H6</accession>
<protein>
    <recommendedName>
        <fullName evidence="4">Required for respiratory growth protein 9, mitochondrial</fullName>
    </recommendedName>
</protein>
<proteinExistence type="inferred from homology"/>
<comment type="function">
    <text evidence="1">Required for respiratory activity and maintenance and expression of the mitochondrial genome.</text>
</comment>
<dbReference type="KEGG" id="trg:TRUGW13939_07048"/>
<dbReference type="GO" id="GO:0005634">
    <property type="term" value="C:nucleus"/>
    <property type="evidence" value="ECO:0007669"/>
    <property type="project" value="TreeGrafter"/>
</dbReference>
<keyword evidence="8" id="KW-1185">Reference proteome</keyword>
<feature type="compositionally biased region" description="Low complexity" evidence="6">
    <location>
        <begin position="52"/>
        <end position="64"/>
    </location>
</feature>
<gene>
    <name evidence="7" type="ORF">TRUGW13939_07048</name>
</gene>
<evidence type="ECO:0000313" key="7">
    <source>
        <dbReference type="EMBL" id="QKX59906.1"/>
    </source>
</evidence>
<dbReference type="Pfam" id="PF06413">
    <property type="entry name" value="Neugrin"/>
    <property type="match status" value="1"/>
</dbReference>
<dbReference type="InterPro" id="IPR010487">
    <property type="entry name" value="NGRN/Rrg9"/>
</dbReference>
<organism evidence="7 8">
    <name type="scientific">Talaromyces rugulosus</name>
    <name type="common">Penicillium rugulosum</name>
    <dbReference type="NCBI Taxonomy" id="121627"/>
    <lineage>
        <taxon>Eukaryota</taxon>
        <taxon>Fungi</taxon>
        <taxon>Dikarya</taxon>
        <taxon>Ascomycota</taxon>
        <taxon>Pezizomycotina</taxon>
        <taxon>Eurotiomycetes</taxon>
        <taxon>Eurotiomycetidae</taxon>
        <taxon>Eurotiales</taxon>
        <taxon>Trichocomaceae</taxon>
        <taxon>Talaromyces</taxon>
        <taxon>Talaromyces sect. Islandici</taxon>
    </lineage>
</organism>
<dbReference type="GeneID" id="55994541"/>
<feature type="compositionally biased region" description="Basic and acidic residues" evidence="6">
    <location>
        <begin position="100"/>
        <end position="123"/>
    </location>
</feature>
<evidence type="ECO:0000313" key="8">
    <source>
        <dbReference type="Proteomes" id="UP000509510"/>
    </source>
</evidence>
<reference evidence="8" key="1">
    <citation type="submission" date="2020-06" db="EMBL/GenBank/DDBJ databases">
        <title>A chromosome-scale genome assembly of Talaromyces rugulosus W13939.</title>
        <authorList>
            <person name="Wang B."/>
            <person name="Guo L."/>
            <person name="Ye K."/>
            <person name="Wang L."/>
        </authorList>
    </citation>
    <scope>NUCLEOTIDE SEQUENCE [LARGE SCALE GENOMIC DNA]</scope>
    <source>
        <strain evidence="8">W13939</strain>
    </source>
</reference>
<dbReference type="PANTHER" id="PTHR13475">
    <property type="entry name" value="NEUGRIN"/>
    <property type="match status" value="1"/>
</dbReference>
<sequence length="284" mass="32460">MPATCTLSVSIITNAMRSIYLSNVTTQSPKLCLSSKSQPCLARPRFNTHPLRASSRRSFATTSRNGQYVPMTSSEEGIGKIKTKTKTKTNVDDDFVLDIFPKEPPQKAKSTDKSQKKVAEGARIKTFKGKKPEGTEESAPKKKPKPEPWQLQKAALQKKFKEGWNPPKKISPDNMDMIRHLHSTKPEEWTTPALSDAFKVSPEAIRRILRSKWQPTENGRKERQERWERRHERIWAQMAELGLRKPMPSVNQYSDLTALGMPAPKPDGLRRRRRRSQPQPQPLK</sequence>
<feature type="compositionally biased region" description="Basic and acidic residues" evidence="6">
    <location>
        <begin position="130"/>
        <end position="140"/>
    </location>
</feature>
<evidence type="ECO:0000256" key="3">
    <source>
        <dbReference type="ARBA" id="ARBA00010895"/>
    </source>
</evidence>
<dbReference type="RefSeq" id="XP_035346083.1">
    <property type="nucleotide sequence ID" value="XM_035490190.1"/>
</dbReference>